<reference evidence="1 2" key="1">
    <citation type="journal article" date="2020" name="Int. J. Syst. Evol. Microbiol.">
        <title>Reclassification of Streptomyces castelarensis and Streptomyces sporoclivatus as later heterotypic synonyms of Streptomyces antimycoticus.</title>
        <authorList>
            <person name="Komaki H."/>
            <person name="Tamura T."/>
        </authorList>
    </citation>
    <scope>NUCLEOTIDE SEQUENCE [LARGE SCALE GENOMIC DNA]</scope>
    <source>
        <strain evidence="1 2">NBRC 12839</strain>
    </source>
</reference>
<evidence type="ECO:0008006" key="3">
    <source>
        <dbReference type="Google" id="ProtNLM"/>
    </source>
</evidence>
<gene>
    <name evidence="1" type="ORF">SANT12839_008640</name>
</gene>
<dbReference type="AlphaFoldDB" id="A0A4D4JWB9"/>
<dbReference type="Gene3D" id="3.40.50.2000">
    <property type="entry name" value="Glycogen Phosphorylase B"/>
    <property type="match status" value="1"/>
</dbReference>
<accession>A0A4D4JWB9</accession>
<dbReference type="EMBL" id="BJHV01000001">
    <property type="protein sequence ID" value="GDY39982.1"/>
    <property type="molecule type" value="Genomic_DNA"/>
</dbReference>
<organism evidence="1 2">
    <name type="scientific">Streptomyces antimycoticus</name>
    <dbReference type="NCBI Taxonomy" id="68175"/>
    <lineage>
        <taxon>Bacteria</taxon>
        <taxon>Bacillati</taxon>
        <taxon>Actinomycetota</taxon>
        <taxon>Actinomycetes</taxon>
        <taxon>Kitasatosporales</taxon>
        <taxon>Streptomycetaceae</taxon>
        <taxon>Streptomyces</taxon>
        <taxon>Streptomyces violaceusniger group</taxon>
    </lineage>
</organism>
<dbReference type="SUPFAM" id="SSF53756">
    <property type="entry name" value="UDP-Glycosyltransferase/glycogen phosphorylase"/>
    <property type="match status" value="1"/>
</dbReference>
<sequence>MSEPSRSQAAPPHRPRRFLFVVPPLVGHVNPTLGVAAELTARGHQVAWAGMPEVVGRLTGQGATVYRCAGPVLGRAGRAGHRTYAARPR</sequence>
<dbReference type="Proteomes" id="UP000299290">
    <property type="component" value="Unassembled WGS sequence"/>
</dbReference>
<evidence type="ECO:0000313" key="1">
    <source>
        <dbReference type="EMBL" id="GDY39982.1"/>
    </source>
</evidence>
<keyword evidence="2" id="KW-1185">Reference proteome</keyword>
<name>A0A4D4JWB9_9ACTN</name>
<comment type="caution">
    <text evidence="1">The sequence shown here is derived from an EMBL/GenBank/DDBJ whole genome shotgun (WGS) entry which is preliminary data.</text>
</comment>
<proteinExistence type="predicted"/>
<evidence type="ECO:0000313" key="2">
    <source>
        <dbReference type="Proteomes" id="UP000299290"/>
    </source>
</evidence>
<protein>
    <recommendedName>
        <fullName evidence="3">Glycosyltransferase family 28 N-terminal domain-containing protein</fullName>
    </recommendedName>
</protein>